<dbReference type="SUPFAM" id="SSF55826">
    <property type="entry name" value="YbaK/ProRS associated domain"/>
    <property type="match status" value="1"/>
</dbReference>
<dbReference type="InterPro" id="IPR007214">
    <property type="entry name" value="YbaK/aa-tRNA-synth-assoc-dom"/>
</dbReference>
<dbReference type="Gene3D" id="3.90.960.10">
    <property type="entry name" value="YbaK/aminoacyl-tRNA synthetase-associated domain"/>
    <property type="match status" value="1"/>
</dbReference>
<gene>
    <name evidence="2" type="primary">yeaK</name>
    <name evidence="2" type="ORF">GCM10010170_092860</name>
</gene>
<organism evidence="2 3">
    <name type="scientific">Dactylosporangium salmoneum</name>
    <dbReference type="NCBI Taxonomy" id="53361"/>
    <lineage>
        <taxon>Bacteria</taxon>
        <taxon>Bacillati</taxon>
        <taxon>Actinomycetota</taxon>
        <taxon>Actinomycetes</taxon>
        <taxon>Micromonosporales</taxon>
        <taxon>Micromonosporaceae</taxon>
        <taxon>Dactylosporangium</taxon>
    </lineage>
</organism>
<reference evidence="3" key="1">
    <citation type="journal article" date="2019" name="Int. J. Syst. Evol. Microbiol.">
        <title>The Global Catalogue of Microorganisms (GCM) 10K type strain sequencing project: providing services to taxonomists for standard genome sequencing and annotation.</title>
        <authorList>
            <consortium name="The Broad Institute Genomics Platform"/>
            <consortium name="The Broad Institute Genome Sequencing Center for Infectious Disease"/>
            <person name="Wu L."/>
            <person name="Ma J."/>
        </authorList>
    </citation>
    <scope>NUCLEOTIDE SEQUENCE [LARGE SCALE GENOMIC DNA]</scope>
    <source>
        <strain evidence="3">JCM 3272</strain>
    </source>
</reference>
<sequence>MEQQDAYARLVSMLDTAGAQYRMIDHAPEGRTEIVSGYRGHPVASAAKCMVVMVKIGKRTSRYFLAVVPGDARIDLEALKSAVQGTYVSFASTPKAEALAGSVSGTILPFSFHPDLELVVDPGLLRNAEIFFNAARLDRSMALRTEDYLRITDPQIRPITIAVATPDT</sequence>
<evidence type="ECO:0000313" key="2">
    <source>
        <dbReference type="EMBL" id="GAA2383802.1"/>
    </source>
</evidence>
<comment type="caution">
    <text evidence="2">The sequence shown here is derived from an EMBL/GenBank/DDBJ whole genome shotgun (WGS) entry which is preliminary data.</text>
</comment>
<dbReference type="Pfam" id="PF04073">
    <property type="entry name" value="tRNA_edit"/>
    <property type="match status" value="1"/>
</dbReference>
<dbReference type="Proteomes" id="UP001501444">
    <property type="component" value="Unassembled WGS sequence"/>
</dbReference>
<dbReference type="EMBL" id="BAAARV010000094">
    <property type="protein sequence ID" value="GAA2383802.1"/>
    <property type="molecule type" value="Genomic_DNA"/>
</dbReference>
<evidence type="ECO:0000259" key="1">
    <source>
        <dbReference type="Pfam" id="PF04073"/>
    </source>
</evidence>
<keyword evidence="3" id="KW-1185">Reference proteome</keyword>
<feature type="domain" description="YbaK/aminoacyl-tRNA synthetase-associated" evidence="1">
    <location>
        <begin position="38"/>
        <end position="150"/>
    </location>
</feature>
<name>A0ABP5UMG2_9ACTN</name>
<dbReference type="RefSeq" id="WP_344619101.1">
    <property type="nucleotide sequence ID" value="NZ_BAAARV010000094.1"/>
</dbReference>
<dbReference type="InterPro" id="IPR036754">
    <property type="entry name" value="YbaK/aa-tRNA-synt-asso_dom_sf"/>
</dbReference>
<proteinExistence type="predicted"/>
<accession>A0ABP5UMG2</accession>
<evidence type="ECO:0000313" key="3">
    <source>
        <dbReference type="Proteomes" id="UP001501444"/>
    </source>
</evidence>
<protein>
    <submittedName>
        <fullName evidence="2">Mischarged aminoacyl-tRNA deacylase</fullName>
    </submittedName>
</protein>